<feature type="domain" description="Hydantoinase/oxoprolinase N-terminal" evidence="2">
    <location>
        <begin position="14"/>
        <end position="175"/>
    </location>
</feature>
<dbReference type="RefSeq" id="WP_011525614.1">
    <property type="nucleotide sequence ID" value="NC_008010.2"/>
</dbReference>
<feature type="domain" description="Hydantoinase A/oxoprolinase" evidence="1">
    <location>
        <begin position="194"/>
        <end position="500"/>
    </location>
</feature>
<dbReference type="GO" id="GO:0006749">
    <property type="term" value="P:glutathione metabolic process"/>
    <property type="evidence" value="ECO:0007669"/>
    <property type="project" value="TreeGrafter"/>
</dbReference>
<dbReference type="eggNOG" id="COG0145">
    <property type="taxonomic scope" value="Bacteria"/>
</dbReference>
<dbReference type="Pfam" id="PF05378">
    <property type="entry name" value="Hydant_A_N"/>
    <property type="match status" value="1"/>
</dbReference>
<organism evidence="3 4">
    <name type="scientific">Deinococcus geothermalis (strain DSM 11300 / CIP 105573 / AG-3a)</name>
    <dbReference type="NCBI Taxonomy" id="319795"/>
    <lineage>
        <taxon>Bacteria</taxon>
        <taxon>Thermotogati</taxon>
        <taxon>Deinococcota</taxon>
        <taxon>Deinococci</taxon>
        <taxon>Deinococcales</taxon>
        <taxon>Deinococcaceae</taxon>
        <taxon>Deinococcus</taxon>
    </lineage>
</organism>
<evidence type="ECO:0000259" key="2">
    <source>
        <dbReference type="Pfam" id="PF05378"/>
    </source>
</evidence>
<dbReference type="AlphaFoldDB" id="Q1J3Q8"/>
<dbReference type="InterPro" id="IPR008040">
    <property type="entry name" value="Hydant_A_N"/>
</dbReference>
<evidence type="ECO:0000313" key="4">
    <source>
        <dbReference type="Proteomes" id="UP000002431"/>
    </source>
</evidence>
<dbReference type="HOGENOM" id="CLU_014140_0_0_0"/>
<accession>Q1J3Q8</accession>
<dbReference type="InterPro" id="IPR002821">
    <property type="entry name" value="Hydantoinase_A"/>
</dbReference>
<sequence>MTAATDPPGSIPVRIGIDVGGTFTKGVALDPEGRMLAVSHVPTTHGHEHGVANGVLQALRALLRDLPPTAVPVLIAHSTTQATNALLEGDTALVGILALGEVRDERRIRKVTRPPMGLRALQAFVATDRPGFEERVQTVLKDWRSRKVGAVAVSQAFGVDDPRFERRAGELAREAGLPVSLGSDLSGAYGLEMRTLSATVNASILPTMVRTAEHVRRAVGELLPDVPLLIVRGDGGAADLRAFEEMPLHTVVSGPAASLSGAILTHGVMDGVFFEVGGTSTNIGVIKDGRPALKYMTVMDVPTGLRAADIRIAGVAGGSLVRLRGRRIEDVGPRSAHIAGLPYASFVSPDRLAHARVERLAPRPGDPADYAVLQTPDGSRFAITPTCAANALGAIPEGASAYAVPESARLALGLLGQALGAGMEAAAHAVLEASAEKLMGTVQALVREYGLRGTPLYGGGGAASVLGPVVARRLNAPFIPIPHSDVISSIGAALAVIRVERERSVTRQDPAVADLLEREVGEEAVRLGADPASLRIDLEYRAREGRLLAVAIGAHPLSTHTRLLDADELWQQARQVLGGQAQPVFGSPHHMLFVAARSRRGLLRRGEQHAALVLDRRGVRLLRFENAQVLTGHPHEVLERLCARLAKRAIAPHVVALTTSRVRDYAHLHDPALLLQQLAENLQLEDQVALIVEP</sequence>
<dbReference type="InterPro" id="IPR045079">
    <property type="entry name" value="Oxoprolinase-like"/>
</dbReference>
<dbReference type="PANTHER" id="PTHR11365:SF23">
    <property type="entry name" value="HYPOTHETICAL 5-OXOPROLINASE (EUROFUNG)-RELATED"/>
    <property type="match status" value="1"/>
</dbReference>
<reference evidence="3" key="1">
    <citation type="submission" date="2006-04" db="EMBL/GenBank/DDBJ databases">
        <title>Complete sequence of plasmid1 pDGEO01 of Deinococcus geothermalis DSM 11300.</title>
        <authorList>
            <consortium name="US DOE Joint Genome Institute"/>
            <person name="Copeland A."/>
            <person name="Lucas S."/>
            <person name="Lapidus A."/>
            <person name="Barry K."/>
            <person name="Detter J.C."/>
            <person name="Glavina del Rio T."/>
            <person name="Hammon N."/>
            <person name="Israni S."/>
            <person name="Dalin E."/>
            <person name="Tice H."/>
            <person name="Pitluck S."/>
            <person name="Brettin T."/>
            <person name="Bruce D."/>
            <person name="Han C."/>
            <person name="Tapia R."/>
            <person name="Saunders E."/>
            <person name="Gilna P."/>
            <person name="Schmutz J."/>
            <person name="Larimer F."/>
            <person name="Land M."/>
            <person name="Hauser L."/>
            <person name="Kyrpides N."/>
            <person name="Kim E."/>
            <person name="Daly M.J."/>
            <person name="Fredrickson J.K."/>
            <person name="Makarova K.S."/>
            <person name="Gaidamakova E.K."/>
            <person name="Zhai M."/>
            <person name="Richardson P."/>
        </authorList>
    </citation>
    <scope>NUCLEOTIDE SEQUENCE</scope>
    <source>
        <strain evidence="3">DSM 11300</strain>
        <plasmid evidence="3">pDGEO01</plasmid>
    </source>
</reference>
<evidence type="ECO:0000259" key="1">
    <source>
        <dbReference type="Pfam" id="PF01968"/>
    </source>
</evidence>
<name>Q1J3Q8_DEIGD</name>
<protein>
    <submittedName>
        <fullName evidence="3">Hydantoinase/oxoprolinase</fullName>
    </submittedName>
</protein>
<dbReference type="EMBL" id="CP000358">
    <property type="protein sequence ID" value="ABF43876.1"/>
    <property type="molecule type" value="Genomic_DNA"/>
</dbReference>
<dbReference type="Proteomes" id="UP000002431">
    <property type="component" value="Plasmid pDGEO01"/>
</dbReference>
<keyword evidence="4" id="KW-1185">Reference proteome</keyword>
<dbReference type="SUPFAM" id="SSF53067">
    <property type="entry name" value="Actin-like ATPase domain"/>
    <property type="match status" value="1"/>
</dbReference>
<dbReference type="Gene3D" id="3.30.420.40">
    <property type="match status" value="1"/>
</dbReference>
<dbReference type="InterPro" id="IPR043129">
    <property type="entry name" value="ATPase_NBD"/>
</dbReference>
<dbReference type="PANTHER" id="PTHR11365">
    <property type="entry name" value="5-OXOPROLINASE RELATED"/>
    <property type="match status" value="1"/>
</dbReference>
<keyword evidence="3" id="KW-0614">Plasmid</keyword>
<dbReference type="GO" id="GO:0005829">
    <property type="term" value="C:cytosol"/>
    <property type="evidence" value="ECO:0007669"/>
    <property type="project" value="TreeGrafter"/>
</dbReference>
<dbReference type="GO" id="GO:0017168">
    <property type="term" value="F:5-oxoprolinase (ATP-hydrolyzing) activity"/>
    <property type="evidence" value="ECO:0007669"/>
    <property type="project" value="TreeGrafter"/>
</dbReference>
<evidence type="ECO:0000313" key="3">
    <source>
        <dbReference type="EMBL" id="ABF43876.1"/>
    </source>
</evidence>
<geneLocation type="plasmid" evidence="3 4">
    <name>pDGEO01</name>
</geneLocation>
<proteinExistence type="predicted"/>
<dbReference type="Pfam" id="PF01968">
    <property type="entry name" value="Hydantoinase_A"/>
    <property type="match status" value="1"/>
</dbReference>
<gene>
    <name evidence="3" type="ordered locus">Dgeo_2442</name>
</gene>
<dbReference type="KEGG" id="dge:Dgeo_2442"/>